<keyword evidence="3" id="KW-1185">Reference proteome</keyword>
<evidence type="ECO:0000256" key="1">
    <source>
        <dbReference type="SAM" id="SignalP"/>
    </source>
</evidence>
<organism evidence="2 3">
    <name type="scientific">Paenibacillus baimaensis</name>
    <dbReference type="NCBI Taxonomy" id="2982185"/>
    <lineage>
        <taxon>Bacteria</taxon>
        <taxon>Bacillati</taxon>
        <taxon>Bacillota</taxon>
        <taxon>Bacilli</taxon>
        <taxon>Bacillales</taxon>
        <taxon>Paenibacillaceae</taxon>
        <taxon>Paenibacillus</taxon>
    </lineage>
</organism>
<name>A0ABT2UC14_9BACL</name>
<evidence type="ECO:0000313" key="2">
    <source>
        <dbReference type="EMBL" id="MCU6792169.1"/>
    </source>
</evidence>
<comment type="caution">
    <text evidence="2">The sequence shown here is derived from an EMBL/GenBank/DDBJ whole genome shotgun (WGS) entry which is preliminary data.</text>
</comment>
<dbReference type="Proteomes" id="UP001652445">
    <property type="component" value="Unassembled WGS sequence"/>
</dbReference>
<accession>A0ABT2UC14</accession>
<feature type="chain" id="PRO_5046195898" evidence="1">
    <location>
        <begin position="26"/>
        <end position="182"/>
    </location>
</feature>
<protein>
    <submittedName>
        <fullName evidence="2">Uncharacterized protein</fullName>
    </submittedName>
</protein>
<dbReference type="EMBL" id="JAOQIO010000020">
    <property type="protein sequence ID" value="MCU6792169.1"/>
    <property type="molecule type" value="Genomic_DNA"/>
</dbReference>
<reference evidence="2 3" key="1">
    <citation type="submission" date="2022-09" db="EMBL/GenBank/DDBJ databases">
        <authorList>
            <person name="Han X.L."/>
            <person name="Wang Q."/>
            <person name="Lu T."/>
        </authorList>
    </citation>
    <scope>NUCLEOTIDE SEQUENCE [LARGE SCALE GENOMIC DNA]</scope>
    <source>
        <strain evidence="2 3">WQ 127069</strain>
    </source>
</reference>
<dbReference type="RefSeq" id="WP_076237793.1">
    <property type="nucleotide sequence ID" value="NZ_JAOQIO010000020.1"/>
</dbReference>
<evidence type="ECO:0000313" key="3">
    <source>
        <dbReference type="Proteomes" id="UP001652445"/>
    </source>
</evidence>
<keyword evidence="1" id="KW-0732">Signal</keyword>
<proteinExistence type="predicted"/>
<gene>
    <name evidence="2" type="ORF">OB236_08525</name>
</gene>
<sequence length="182" mass="19831">MKNTLKKALLPAIALSLMFVIPATAVEPSSTTTENIQALKTPVSPQSISFQIPMHDYCSSDNPFDFGFQVSNASSTTANITLYLYQKDGTMLPDAGITSAGLESTITPGKPFNLKGNGTELYHMNYGNHKKCDERIYSGKIEVNNGEASLLAKGWVYRRVGSETKLSELITINQSKAFDLAK</sequence>
<feature type="signal peptide" evidence="1">
    <location>
        <begin position="1"/>
        <end position="25"/>
    </location>
</feature>